<dbReference type="Gene3D" id="2.40.50.90">
    <property type="match status" value="1"/>
</dbReference>
<evidence type="ECO:0000256" key="1">
    <source>
        <dbReference type="SAM" id="SignalP"/>
    </source>
</evidence>
<dbReference type="EMBL" id="JAELXT010000001">
    <property type="protein sequence ID" value="MBJ6124179.1"/>
    <property type="molecule type" value="Genomic_DNA"/>
</dbReference>
<evidence type="ECO:0000259" key="2">
    <source>
        <dbReference type="SMART" id="SM00318"/>
    </source>
</evidence>
<dbReference type="InterPro" id="IPR035437">
    <property type="entry name" value="SNase_OB-fold_sf"/>
</dbReference>
<keyword evidence="4" id="KW-1185">Reference proteome</keyword>
<reference evidence="4" key="1">
    <citation type="submission" date="2020-12" db="EMBL/GenBank/DDBJ databases">
        <title>Hymenobacter sp.</title>
        <authorList>
            <person name="Kim M.K."/>
        </authorList>
    </citation>
    <scope>NUCLEOTIDE SEQUENCE [LARGE SCALE GENOMIC DNA]</scope>
    <source>
        <strain evidence="4">BT325</strain>
    </source>
</reference>
<comment type="caution">
    <text evidence="3">The sequence shown here is derived from an EMBL/GenBank/DDBJ whole genome shotgun (WGS) entry which is preliminary data.</text>
</comment>
<evidence type="ECO:0000313" key="4">
    <source>
        <dbReference type="Proteomes" id="UP000620670"/>
    </source>
</evidence>
<dbReference type="Proteomes" id="UP000620670">
    <property type="component" value="Unassembled WGS sequence"/>
</dbReference>
<evidence type="ECO:0000313" key="3">
    <source>
        <dbReference type="EMBL" id="MBJ6124179.1"/>
    </source>
</evidence>
<dbReference type="GO" id="GO:0003677">
    <property type="term" value="F:DNA binding"/>
    <property type="evidence" value="ECO:0007669"/>
    <property type="project" value="UniProtKB-KW"/>
</dbReference>
<dbReference type="InterPro" id="IPR016071">
    <property type="entry name" value="Staphylococal_nuclease_OB-fold"/>
</dbReference>
<accession>A0ABS0XVV5</accession>
<dbReference type="SUPFAM" id="SSF50199">
    <property type="entry name" value="Staphylococcal nuclease"/>
    <property type="match status" value="1"/>
</dbReference>
<gene>
    <name evidence="3" type="ORF">JAO75_02045</name>
</gene>
<proteinExistence type="predicted"/>
<dbReference type="RefSeq" id="WP_199046246.1">
    <property type="nucleotide sequence ID" value="NZ_JAELXT010000001.1"/>
</dbReference>
<name>A0ABS0XVV5_9HYPH</name>
<keyword evidence="3" id="KW-0238">DNA-binding</keyword>
<organism evidence="3 4">
    <name type="scientific">Microvirga splendida</name>
    <dbReference type="NCBI Taxonomy" id="2795727"/>
    <lineage>
        <taxon>Bacteria</taxon>
        <taxon>Pseudomonadati</taxon>
        <taxon>Pseudomonadota</taxon>
        <taxon>Alphaproteobacteria</taxon>
        <taxon>Hyphomicrobiales</taxon>
        <taxon>Methylobacteriaceae</taxon>
        <taxon>Microvirga</taxon>
    </lineage>
</organism>
<keyword evidence="1" id="KW-0732">Signal</keyword>
<dbReference type="SMART" id="SM00318">
    <property type="entry name" value="SNc"/>
    <property type="match status" value="1"/>
</dbReference>
<feature type="chain" id="PRO_5045912451" evidence="1">
    <location>
        <begin position="20"/>
        <end position="274"/>
    </location>
</feature>
<protein>
    <submittedName>
        <fullName evidence="3">DNA-binding protein</fullName>
    </submittedName>
</protein>
<sequence length="274" mass="30243">MTGSTLRMLLALCLGPALAIGIRDAGAQAPLSNRRSAECVSEARPDRLQGLSPEGDLILASGPSARLSGIRLPDAPPHREQALSWLRARIGQPALVQGPDRRDRWNRVAIRIRSSGEAPALDWAHGLVEAGLALVDAGPDGVFCQPELLALEATARERRLGVWADDRYKPLDVNQSERLRERIGSFVLVEGRIRSIGERRQRTYLNFGGLWAEDFTIIIPRTTWKQMSDRGLGLDALKGRRIRARGILQSWQGTAFSIVIPDMIEPLESGRLPR</sequence>
<feature type="signal peptide" evidence="1">
    <location>
        <begin position="1"/>
        <end position="19"/>
    </location>
</feature>
<feature type="domain" description="TNase-like" evidence="2">
    <location>
        <begin position="42"/>
        <end position="165"/>
    </location>
</feature>